<feature type="compositionally biased region" description="Polar residues" evidence="7">
    <location>
        <begin position="363"/>
        <end position="378"/>
    </location>
</feature>
<reference evidence="9" key="1">
    <citation type="submission" date="2022-11" db="EMBL/GenBank/DDBJ databases">
        <title>Centuries of genome instability and evolution in soft-shell clam transmissible cancer (bioRxiv).</title>
        <authorList>
            <person name="Hart S.F.M."/>
            <person name="Yonemitsu M.A."/>
            <person name="Giersch R.M."/>
            <person name="Beal B.F."/>
            <person name="Arriagada G."/>
            <person name="Davis B.W."/>
            <person name="Ostrander E.A."/>
            <person name="Goff S.P."/>
            <person name="Metzger M.J."/>
        </authorList>
    </citation>
    <scope>NUCLEOTIDE SEQUENCE</scope>
    <source>
        <strain evidence="9">MELC-2E11</strain>
        <tissue evidence="9">Siphon/mantle</tissue>
    </source>
</reference>
<gene>
    <name evidence="9" type="ORF">MAR_031811</name>
</gene>
<evidence type="ECO:0000313" key="10">
    <source>
        <dbReference type="Proteomes" id="UP001164746"/>
    </source>
</evidence>
<evidence type="ECO:0000256" key="1">
    <source>
        <dbReference type="ARBA" id="ARBA00004141"/>
    </source>
</evidence>
<feature type="region of interest" description="Disordered" evidence="7">
    <location>
        <begin position="363"/>
        <end position="385"/>
    </location>
</feature>
<dbReference type="Pfam" id="PF05934">
    <property type="entry name" value="MCLC"/>
    <property type="match status" value="1"/>
</dbReference>
<accession>A0ABY7F860</accession>
<keyword evidence="6 8" id="KW-0472">Membrane</keyword>
<feature type="transmembrane region" description="Helical" evidence="8">
    <location>
        <begin position="106"/>
        <end position="129"/>
    </location>
</feature>
<comment type="similarity">
    <text evidence="2">Belongs to the chloride channel MCLC family.</text>
</comment>
<dbReference type="Proteomes" id="UP001164746">
    <property type="component" value="Chromosome 10"/>
</dbReference>
<evidence type="ECO:0000256" key="3">
    <source>
        <dbReference type="ARBA" id="ARBA00015571"/>
    </source>
</evidence>
<keyword evidence="4 8" id="KW-0812">Transmembrane</keyword>
<feature type="transmembrane region" description="Helical" evidence="8">
    <location>
        <begin position="301"/>
        <end position="323"/>
    </location>
</feature>
<feature type="transmembrane region" description="Helical" evidence="8">
    <location>
        <begin position="176"/>
        <end position="195"/>
    </location>
</feature>
<evidence type="ECO:0000256" key="5">
    <source>
        <dbReference type="ARBA" id="ARBA00022989"/>
    </source>
</evidence>
<evidence type="ECO:0000256" key="6">
    <source>
        <dbReference type="ARBA" id="ARBA00023136"/>
    </source>
</evidence>
<dbReference type="InterPro" id="IPR009231">
    <property type="entry name" value="Chloride_chnl_CLIC-like"/>
</dbReference>
<evidence type="ECO:0000256" key="2">
    <source>
        <dbReference type="ARBA" id="ARBA00005944"/>
    </source>
</evidence>
<proteinExistence type="inferred from homology"/>
<evidence type="ECO:0000313" key="9">
    <source>
        <dbReference type="EMBL" id="WAR17217.1"/>
    </source>
</evidence>
<comment type="subcellular location">
    <subcellularLocation>
        <location evidence="1">Membrane</location>
        <topology evidence="1">Multi-pass membrane protein</topology>
    </subcellularLocation>
</comment>
<evidence type="ECO:0000256" key="8">
    <source>
        <dbReference type="SAM" id="Phobius"/>
    </source>
</evidence>
<dbReference type="EMBL" id="CP111021">
    <property type="protein sequence ID" value="WAR17217.1"/>
    <property type="molecule type" value="Genomic_DNA"/>
</dbReference>
<name>A0ABY7F860_MYAAR</name>
<evidence type="ECO:0000256" key="7">
    <source>
        <dbReference type="SAM" id="MobiDB-lite"/>
    </source>
</evidence>
<evidence type="ECO:0000256" key="4">
    <source>
        <dbReference type="ARBA" id="ARBA00022692"/>
    </source>
</evidence>
<feature type="transmembrane region" description="Helical" evidence="8">
    <location>
        <begin position="12"/>
        <end position="30"/>
    </location>
</feature>
<organism evidence="9 10">
    <name type="scientific">Mya arenaria</name>
    <name type="common">Soft-shell clam</name>
    <dbReference type="NCBI Taxonomy" id="6604"/>
    <lineage>
        <taxon>Eukaryota</taxon>
        <taxon>Metazoa</taxon>
        <taxon>Spiralia</taxon>
        <taxon>Lophotrochozoa</taxon>
        <taxon>Mollusca</taxon>
        <taxon>Bivalvia</taxon>
        <taxon>Autobranchia</taxon>
        <taxon>Heteroconchia</taxon>
        <taxon>Euheterodonta</taxon>
        <taxon>Imparidentia</taxon>
        <taxon>Neoheterodontei</taxon>
        <taxon>Myida</taxon>
        <taxon>Myoidea</taxon>
        <taxon>Myidae</taxon>
        <taxon>Mya</taxon>
    </lineage>
</organism>
<dbReference type="PANTHER" id="PTHR34093:SF1">
    <property type="entry name" value="CHLORIDE CHANNEL CLIC-LIKE PROTEIN 1"/>
    <property type="match status" value="1"/>
</dbReference>
<protein>
    <recommendedName>
        <fullName evidence="3">Chloride channel CLIC-like protein 1</fullName>
    </recommendedName>
</protein>
<sequence>MAPDRLFSKSSTRLLFFGLFLSLFVLYIGIKINSVVSSSKLETQSSWWSWLFAFRERSTLSLTDPHLYSYLSTAIQDDLASIWRMCCDVFDSLVTSNSAVFNDFRVLMVFLASLSIILLSNVVFCYGFMKKSKKKNDQMKNCGTGEGETCSLQCTKNPSSNDRLHKNMYRYSTKKYVSRWLIGVGFMCFLLSIPWEFVRLYQSMVAEKVTQMNTGIPVECMPDQMTILQSVQSWLRWHFSWSPDPCLQYHKALLVDPVWHVSPLMVLSSAFSHCILHPCELLLGGLGRSLRVFFSEIPSPWQLPLLIIIVCFLLLIVIMCFGYRLHLPLLFKIEPKTPVYIQVHRQKKYVKLREQQLNFSIESSPSQNYSDTFSNSTDYSDESQM</sequence>
<keyword evidence="5 8" id="KW-1133">Transmembrane helix</keyword>
<keyword evidence="10" id="KW-1185">Reference proteome</keyword>
<dbReference type="PANTHER" id="PTHR34093">
    <property type="entry name" value="CHLORIDE CHANNEL CLIC-LIKE PROTEIN 1"/>
    <property type="match status" value="1"/>
</dbReference>